<keyword evidence="5 11" id="KW-0493">Microtubule</keyword>
<dbReference type="Ensembl" id="ENSELUT00000052432.2">
    <property type="protein sequence ID" value="ENSELUP00000075411.2"/>
    <property type="gene ID" value="ENSELUG00000008274.3"/>
</dbReference>
<dbReference type="PANTHER" id="PTHR12688">
    <property type="entry name" value="DYNEIN LIGHT INTERMEDIATE CHAIN"/>
    <property type="match status" value="1"/>
</dbReference>
<evidence type="ECO:0000256" key="9">
    <source>
        <dbReference type="ARBA" id="ARBA00023175"/>
    </source>
</evidence>
<evidence type="ECO:0000313" key="14">
    <source>
        <dbReference type="Proteomes" id="UP000265140"/>
    </source>
</evidence>
<evidence type="ECO:0000256" key="11">
    <source>
        <dbReference type="RuleBase" id="RU366047"/>
    </source>
</evidence>
<evidence type="ECO:0000256" key="3">
    <source>
        <dbReference type="ARBA" id="ARBA00022448"/>
    </source>
</evidence>
<dbReference type="PANTHER" id="PTHR12688:SF2">
    <property type="entry name" value="CYTOPLASMIC DYNEIN 1 LIGHT INTERMEDIATE CHAIN 1"/>
    <property type="match status" value="1"/>
</dbReference>
<dbReference type="SUPFAM" id="SSF52540">
    <property type="entry name" value="P-loop containing nucleoside triphosphate hydrolases"/>
    <property type="match status" value="1"/>
</dbReference>
<evidence type="ECO:0000256" key="2">
    <source>
        <dbReference type="ARBA" id="ARBA00006831"/>
    </source>
</evidence>
<accession>A0A6Q2ZCF0</accession>
<keyword evidence="9 11" id="KW-0505">Motor protein</keyword>
<dbReference type="GO" id="GO:0005874">
    <property type="term" value="C:microtubule"/>
    <property type="evidence" value="ECO:0007669"/>
    <property type="project" value="UniProtKB-KW"/>
</dbReference>
<keyword evidence="8 11" id="KW-0243">Dynein</keyword>
<evidence type="ECO:0000256" key="12">
    <source>
        <dbReference type="SAM" id="Phobius"/>
    </source>
</evidence>
<evidence type="ECO:0000313" key="13">
    <source>
        <dbReference type="Ensembl" id="ENSELUP00000075411.2"/>
    </source>
</evidence>
<keyword evidence="12" id="KW-1133">Transmembrane helix</keyword>
<evidence type="ECO:0000256" key="1">
    <source>
        <dbReference type="ARBA" id="ARBA00004245"/>
    </source>
</evidence>
<proteinExistence type="inferred from homology"/>
<dbReference type="GO" id="GO:0005813">
    <property type="term" value="C:centrosome"/>
    <property type="evidence" value="ECO:0007669"/>
    <property type="project" value="TreeGrafter"/>
</dbReference>
<reference evidence="13" key="2">
    <citation type="submission" date="2020-02" db="EMBL/GenBank/DDBJ databases">
        <title>Esox lucius (northern pike) genome, fEsoLuc1, primary haplotype.</title>
        <authorList>
            <person name="Myers G."/>
            <person name="Karagic N."/>
            <person name="Meyer A."/>
            <person name="Pippel M."/>
            <person name="Reichard M."/>
            <person name="Winkler S."/>
            <person name="Tracey A."/>
            <person name="Sims Y."/>
            <person name="Howe K."/>
            <person name="Rhie A."/>
            <person name="Formenti G."/>
            <person name="Durbin R."/>
            <person name="Fedrigo O."/>
            <person name="Jarvis E.D."/>
        </authorList>
    </citation>
    <scope>NUCLEOTIDE SEQUENCE [LARGE SCALE GENOMIC DNA]</scope>
</reference>
<gene>
    <name evidence="13" type="primary">DYNC1LI1</name>
</gene>
<keyword evidence="12" id="KW-0472">Membrane</keyword>
<dbReference type="GO" id="GO:0005868">
    <property type="term" value="C:cytoplasmic dynein complex"/>
    <property type="evidence" value="ECO:0007669"/>
    <property type="project" value="UniProtKB-UniRule"/>
</dbReference>
<evidence type="ECO:0000256" key="10">
    <source>
        <dbReference type="ARBA" id="ARBA00023212"/>
    </source>
</evidence>
<reference evidence="13" key="3">
    <citation type="submission" date="2025-08" db="UniProtKB">
        <authorList>
            <consortium name="Ensembl"/>
        </authorList>
    </citation>
    <scope>IDENTIFICATION</scope>
</reference>
<dbReference type="AlphaFoldDB" id="A0A6Q2ZCF0"/>
<dbReference type="InterPro" id="IPR027417">
    <property type="entry name" value="P-loop_NTPase"/>
</dbReference>
<dbReference type="Bgee" id="ENSELUG00000008274">
    <property type="expression patterns" value="Expressed in brain and 10 other cell types or tissues"/>
</dbReference>
<keyword evidence="6 11" id="KW-0547">Nucleotide-binding</keyword>
<reference evidence="14" key="1">
    <citation type="journal article" date="2014" name="PLoS ONE">
        <title>The genome and linkage map of the northern pike (Esox lucius): conserved synteny revealed between the salmonid sister group and the Neoteleostei.</title>
        <authorList>
            <person name="Rondeau E.B."/>
            <person name="Minkley D.R."/>
            <person name="Leong J.S."/>
            <person name="Messmer A.M."/>
            <person name="Jantzen J.R."/>
            <person name="von Schalburg K.R."/>
            <person name="Lemon C."/>
            <person name="Bird N.H."/>
            <person name="Koop B.F."/>
        </authorList>
    </citation>
    <scope>NUCLEOTIDE SEQUENCE</scope>
</reference>
<organism evidence="13 14">
    <name type="scientific">Esox lucius</name>
    <name type="common">Northern pike</name>
    <dbReference type="NCBI Taxonomy" id="8010"/>
    <lineage>
        <taxon>Eukaryota</taxon>
        <taxon>Metazoa</taxon>
        <taxon>Chordata</taxon>
        <taxon>Craniata</taxon>
        <taxon>Vertebrata</taxon>
        <taxon>Euteleostomi</taxon>
        <taxon>Actinopterygii</taxon>
        <taxon>Neopterygii</taxon>
        <taxon>Teleostei</taxon>
        <taxon>Protacanthopterygii</taxon>
        <taxon>Esociformes</taxon>
        <taxon>Esocidae</taxon>
        <taxon>Esox</taxon>
    </lineage>
</organism>
<keyword evidence="12" id="KW-0812">Transmembrane</keyword>
<dbReference type="InterPro" id="IPR008467">
    <property type="entry name" value="Dynein1_light_intermed_chain"/>
</dbReference>
<protein>
    <recommendedName>
        <fullName evidence="11">Dynein light intermediate chain</fullName>
    </recommendedName>
</protein>
<dbReference type="GO" id="GO:0045504">
    <property type="term" value="F:dynein heavy chain binding"/>
    <property type="evidence" value="ECO:0007669"/>
    <property type="project" value="TreeGrafter"/>
</dbReference>
<evidence type="ECO:0000256" key="7">
    <source>
        <dbReference type="ARBA" id="ARBA00022840"/>
    </source>
</evidence>
<dbReference type="Proteomes" id="UP000265140">
    <property type="component" value="Chromosome 20"/>
</dbReference>
<evidence type="ECO:0000256" key="4">
    <source>
        <dbReference type="ARBA" id="ARBA00022490"/>
    </source>
</evidence>
<comment type="subcellular location">
    <subcellularLocation>
        <location evidence="1 11">Cytoplasm</location>
        <location evidence="1 11">Cytoskeleton</location>
    </subcellularLocation>
</comment>
<reference evidence="13" key="4">
    <citation type="submission" date="2025-09" db="UniProtKB">
        <authorList>
            <consortium name="Ensembl"/>
        </authorList>
    </citation>
    <scope>IDENTIFICATION</scope>
</reference>
<comment type="subunit">
    <text evidence="11">Homodimer. The cytoplasmic dynein 1 complex consists of two catalytic heavy chains (HCs) and a number of non-catalytic subunits presented by intermediate chains (ICs).</text>
</comment>
<keyword evidence="7 11" id="KW-0067">ATP-binding</keyword>
<dbReference type="GO" id="GO:0005524">
    <property type="term" value="F:ATP binding"/>
    <property type="evidence" value="ECO:0007669"/>
    <property type="project" value="UniProtKB-KW"/>
</dbReference>
<keyword evidence="3 11" id="KW-0813">Transport</keyword>
<keyword evidence="14" id="KW-1185">Reference proteome</keyword>
<sequence length="454" mass="50877">MASAVRITSTANTLNFLENQNSEEEEGQNLWSSILSEVSTRSRSKLPSGKNALILGDTGTGKTTLIAKLQGVEEYVKGRGLEYLYFNVHDDDIDDHAMCNAWILDGDLYHKGLQKFAVCGENLADTMALLVVDMSRPWLVLDSLQKWASVLREHIDKLRVNPETLRDLEQRLVRQFQEYTEPGGDHSASPQRRNPVAGDAEEECVVLPLGDNTLTHNLGVPVMVVCTKCDTFGSLEKDHDYREEHFDFIQSHIRHFCLQYGAALLYTSTKENKNIDLLYKYLVHRLYGFPFDLSAQVVEKDSVFIPSGWDNEKKVAILYENFQSLKKEDKFEEVIIQPPVRKVVHEKELGAEDDQVFLLKFQTLLSKQPPAAAGRPVVSVWGNFTEKDPKAVNLVMLMVVFCLSLFCAVPLGGQTSEGVLANFFNSLLSKKSVEGGGGGNTPRTVRKSGVVYLQ</sequence>
<dbReference type="InterPro" id="IPR022780">
    <property type="entry name" value="Dynein_light_int_chain"/>
</dbReference>
<feature type="transmembrane region" description="Helical" evidence="12">
    <location>
        <begin position="394"/>
        <end position="413"/>
    </location>
</feature>
<evidence type="ECO:0000256" key="6">
    <source>
        <dbReference type="ARBA" id="ARBA00022741"/>
    </source>
</evidence>
<comment type="similarity">
    <text evidence="2 11">Belongs to the dynein light intermediate chain family.</text>
</comment>
<comment type="function">
    <text evidence="11">Acts as one of several non-catalytic accessory components of the cytoplasmic dynein 1 complex that are thought to be involved in linking dynein to cargos and to adapter proteins that regulate dynein function. Cytoplasmic dynein 1 acts as a motor for the intracellular retrograde motility of vesicles and organelles along microtubules. May play a role in binding dynein to membranous organelles or chromosomes.</text>
</comment>
<dbReference type="Gene3D" id="3.40.50.300">
    <property type="entry name" value="P-loop containing nucleotide triphosphate hydrolases"/>
    <property type="match status" value="1"/>
</dbReference>
<dbReference type="GO" id="GO:0000226">
    <property type="term" value="P:microtubule cytoskeleton organization"/>
    <property type="evidence" value="ECO:0007669"/>
    <property type="project" value="TreeGrafter"/>
</dbReference>
<name>A0A6Q2ZCF0_ESOLU</name>
<dbReference type="GO" id="GO:0007018">
    <property type="term" value="P:microtubule-based movement"/>
    <property type="evidence" value="ECO:0007669"/>
    <property type="project" value="InterPro"/>
</dbReference>
<keyword evidence="10 11" id="KW-0206">Cytoskeleton</keyword>
<dbReference type="Pfam" id="PF05783">
    <property type="entry name" value="DLIC"/>
    <property type="match status" value="1"/>
</dbReference>
<evidence type="ECO:0000256" key="8">
    <source>
        <dbReference type="ARBA" id="ARBA00023017"/>
    </source>
</evidence>
<keyword evidence="4 11" id="KW-0963">Cytoplasm</keyword>
<evidence type="ECO:0000256" key="5">
    <source>
        <dbReference type="ARBA" id="ARBA00022701"/>
    </source>
</evidence>
<dbReference type="GeneTree" id="ENSGT00390000008295"/>